<dbReference type="GO" id="GO:0016810">
    <property type="term" value="F:hydrolase activity, acting on carbon-nitrogen (but not peptide) bonds"/>
    <property type="evidence" value="ECO:0007669"/>
    <property type="project" value="InterPro"/>
</dbReference>
<evidence type="ECO:0000259" key="1">
    <source>
        <dbReference type="Pfam" id="PF07969"/>
    </source>
</evidence>
<comment type="caution">
    <text evidence="2">The sequence shown here is derived from an EMBL/GenBank/DDBJ whole genome shotgun (WGS) entry which is preliminary data.</text>
</comment>
<reference evidence="2" key="1">
    <citation type="journal article" date="2014" name="Front. Microbiol.">
        <title>High frequency of phylogenetically diverse reductive dehalogenase-homologous genes in deep subseafloor sedimentary metagenomes.</title>
        <authorList>
            <person name="Kawai M."/>
            <person name="Futagami T."/>
            <person name="Toyoda A."/>
            <person name="Takaki Y."/>
            <person name="Nishi S."/>
            <person name="Hori S."/>
            <person name="Arai W."/>
            <person name="Tsubouchi T."/>
            <person name="Morono Y."/>
            <person name="Uchiyama I."/>
            <person name="Ito T."/>
            <person name="Fujiyama A."/>
            <person name="Inagaki F."/>
            <person name="Takami H."/>
        </authorList>
    </citation>
    <scope>NUCLEOTIDE SEQUENCE</scope>
    <source>
        <strain evidence="2">Expedition CK06-06</strain>
    </source>
</reference>
<gene>
    <name evidence="2" type="ORF">S01H1_06563</name>
</gene>
<feature type="domain" description="Amidohydrolase 3" evidence="1">
    <location>
        <begin position="45"/>
        <end position="477"/>
    </location>
</feature>
<dbReference type="PANTHER" id="PTHR22642:SF2">
    <property type="entry name" value="PROTEIN LONG AFTER FAR-RED 3"/>
    <property type="match status" value="1"/>
</dbReference>
<dbReference type="Gene3D" id="2.30.40.10">
    <property type="entry name" value="Urease, subunit C, domain 1"/>
    <property type="match status" value="1"/>
</dbReference>
<dbReference type="InterPro" id="IPR032466">
    <property type="entry name" value="Metal_Hydrolase"/>
</dbReference>
<dbReference type="SUPFAM" id="SSF51556">
    <property type="entry name" value="Metallo-dependent hydrolases"/>
    <property type="match status" value="1"/>
</dbReference>
<dbReference type="Gene3D" id="3.20.20.140">
    <property type="entry name" value="Metal-dependent hydrolases"/>
    <property type="match status" value="1"/>
</dbReference>
<dbReference type="AlphaFoldDB" id="X0T1L0"/>
<dbReference type="Pfam" id="PF07969">
    <property type="entry name" value="Amidohydro_3"/>
    <property type="match status" value="1"/>
</dbReference>
<name>X0T1L0_9ZZZZ</name>
<dbReference type="CDD" id="cd01300">
    <property type="entry name" value="YtcJ_like"/>
    <property type="match status" value="1"/>
</dbReference>
<dbReference type="PANTHER" id="PTHR22642">
    <property type="entry name" value="IMIDAZOLONEPROPIONASE"/>
    <property type="match status" value="1"/>
</dbReference>
<sequence>ISILFSNFKQIDQKGLWSLIVKDSIIQAVANKDELDISNQSFSKVHNLQENYLLPSFTDAHMHLSLYTLLYSAINLRDCQSIKAVQKKLKKGIGRELIVGWGFDHEQFQEGRMPTRKDLDTISSEIPIFILRFDEHIGVVNSEVLRCLEINQNTIDPEGGKIGRFSNGQPSGILVDKALPTEDILNNSWIKSSMQKNLLKVQEEFFHKGLTTVSDMGINFDTLGFYRDMEEKGYLKIRVHVYLNEDCLKEKERIKKEMSKNGMGLVQVRGLKLFVDGSFGASSGALYEPYINDPKNYGLLRILPEKLNNLAKQADEMGMQLSIHAIGDRALTYALNALSCTRNRFLRHRVEHIQLVNEEQLKKMKQLEVIAAIQPIFVSTDNPWAEKRLGRERIQLAYPLRRVVEKGIKVAGSSDCPVASADPFLGIYFAVSYKDLKGGELPDWVRKERIGIKEALKIFTEGASYALHENKGQIKQG</sequence>
<evidence type="ECO:0000313" key="2">
    <source>
        <dbReference type="EMBL" id="GAF82042.1"/>
    </source>
</evidence>
<dbReference type="InterPro" id="IPR011059">
    <property type="entry name" value="Metal-dep_hydrolase_composite"/>
</dbReference>
<dbReference type="InterPro" id="IPR033932">
    <property type="entry name" value="YtcJ-like"/>
</dbReference>
<dbReference type="InterPro" id="IPR013108">
    <property type="entry name" value="Amidohydro_3"/>
</dbReference>
<organism evidence="2">
    <name type="scientific">marine sediment metagenome</name>
    <dbReference type="NCBI Taxonomy" id="412755"/>
    <lineage>
        <taxon>unclassified sequences</taxon>
        <taxon>metagenomes</taxon>
        <taxon>ecological metagenomes</taxon>
    </lineage>
</organism>
<feature type="non-terminal residue" evidence="2">
    <location>
        <position position="1"/>
    </location>
</feature>
<dbReference type="Gene3D" id="3.10.310.70">
    <property type="match status" value="1"/>
</dbReference>
<dbReference type="EMBL" id="BARS01003384">
    <property type="protein sequence ID" value="GAF82042.1"/>
    <property type="molecule type" value="Genomic_DNA"/>
</dbReference>
<accession>X0T1L0</accession>
<protein>
    <recommendedName>
        <fullName evidence="1">Amidohydrolase 3 domain-containing protein</fullName>
    </recommendedName>
</protein>
<proteinExistence type="predicted"/>
<feature type="non-terminal residue" evidence="2">
    <location>
        <position position="477"/>
    </location>
</feature>